<sequence length="125" mass="12071">MELLKTILVVLQIISAIGVIALVLIQQGKGADMGAAFGGGSSGGLFGAAGSANFLSRVTAVFATIFFLSTLGITLFGSTKSQNAGVLSGTSAPVTAPAAEVPAPATAAPGSPVAPVTGSGQSVPR</sequence>
<dbReference type="OrthoDB" id="8566211at2"/>
<evidence type="ECO:0000256" key="5">
    <source>
        <dbReference type="ARBA" id="ARBA00022475"/>
    </source>
</evidence>
<comment type="caution">
    <text evidence="13">The sequence shown here is derived from an EMBL/GenBank/DDBJ whole genome shotgun (WGS) entry which is preliminary data.</text>
</comment>
<feature type="region of interest" description="Disordered" evidence="12">
    <location>
        <begin position="102"/>
        <end position="125"/>
    </location>
</feature>
<evidence type="ECO:0000313" key="14">
    <source>
        <dbReference type="Proteomes" id="UP000215188"/>
    </source>
</evidence>
<dbReference type="InterPro" id="IPR004692">
    <property type="entry name" value="SecG"/>
</dbReference>
<comment type="subcellular location">
    <subcellularLocation>
        <location evidence="1 11">Cell membrane</location>
        <topology evidence="1 11">Multi-pass membrane protein</topology>
    </subcellularLocation>
</comment>
<dbReference type="PRINTS" id="PR01651">
    <property type="entry name" value="SECGEXPORT"/>
</dbReference>
<comment type="similarity">
    <text evidence="2 11">Belongs to the SecG family.</text>
</comment>
<evidence type="ECO:0000256" key="12">
    <source>
        <dbReference type="SAM" id="MobiDB-lite"/>
    </source>
</evidence>
<dbReference type="GO" id="GO:0015450">
    <property type="term" value="F:protein-transporting ATPase activity"/>
    <property type="evidence" value="ECO:0007669"/>
    <property type="project" value="UniProtKB-UniRule"/>
</dbReference>
<dbReference type="EMBL" id="NJGG01000002">
    <property type="protein sequence ID" value="OXL15133.1"/>
    <property type="molecule type" value="Genomic_DNA"/>
</dbReference>
<keyword evidence="6 11" id="KW-0812">Transmembrane</keyword>
<dbReference type="PANTHER" id="PTHR34182:SF1">
    <property type="entry name" value="PROTEIN-EXPORT MEMBRANE PROTEIN SECG"/>
    <property type="match status" value="1"/>
</dbReference>
<gene>
    <name evidence="13" type="ORF">AOC33_07475</name>
</gene>
<keyword evidence="7 11" id="KW-0653">Protein transport</keyword>
<dbReference type="Pfam" id="PF03840">
    <property type="entry name" value="SecG"/>
    <property type="match status" value="1"/>
</dbReference>
<dbReference type="NCBIfam" id="TIGR00810">
    <property type="entry name" value="secG"/>
    <property type="match status" value="1"/>
</dbReference>
<reference evidence="13 14" key="1">
    <citation type="submission" date="2017-06" db="EMBL/GenBank/DDBJ databases">
        <title>Reclassification of a Polynucleobacter cosmopolitanus strain isolated from tropical Lake Victoria as Polynucleobacter victoriensis comb. nov.</title>
        <authorList>
            <person name="Hahn M.W."/>
        </authorList>
    </citation>
    <scope>NUCLEOTIDE SEQUENCE [LARGE SCALE GENOMIC DNA]</scope>
    <source>
        <strain evidence="13 14">MWH-MoIso2</strain>
    </source>
</reference>
<evidence type="ECO:0000256" key="3">
    <source>
        <dbReference type="ARBA" id="ARBA00017876"/>
    </source>
</evidence>
<feature type="transmembrane region" description="Helical" evidence="11">
    <location>
        <begin position="58"/>
        <end position="77"/>
    </location>
</feature>
<dbReference type="AlphaFoldDB" id="A0A229FTC7"/>
<dbReference type="RefSeq" id="WP_089516359.1">
    <property type="nucleotide sequence ID" value="NZ_NJGG01000002.1"/>
</dbReference>
<protein>
    <recommendedName>
        <fullName evidence="3 11">Protein-export membrane protein SecG</fullName>
    </recommendedName>
</protein>
<keyword evidence="5 11" id="KW-1003">Cell membrane</keyword>
<keyword evidence="8 11" id="KW-1133">Transmembrane helix</keyword>
<evidence type="ECO:0000256" key="9">
    <source>
        <dbReference type="ARBA" id="ARBA00023010"/>
    </source>
</evidence>
<dbReference type="GO" id="GO:0043952">
    <property type="term" value="P:protein transport by the Sec complex"/>
    <property type="evidence" value="ECO:0007669"/>
    <property type="project" value="TreeGrafter"/>
</dbReference>
<evidence type="ECO:0000256" key="7">
    <source>
        <dbReference type="ARBA" id="ARBA00022927"/>
    </source>
</evidence>
<keyword evidence="9 11" id="KW-0811">Translocation</keyword>
<evidence type="ECO:0000256" key="6">
    <source>
        <dbReference type="ARBA" id="ARBA00022692"/>
    </source>
</evidence>
<evidence type="ECO:0000256" key="2">
    <source>
        <dbReference type="ARBA" id="ARBA00008445"/>
    </source>
</evidence>
<evidence type="ECO:0000256" key="11">
    <source>
        <dbReference type="RuleBase" id="RU365087"/>
    </source>
</evidence>
<evidence type="ECO:0000256" key="1">
    <source>
        <dbReference type="ARBA" id="ARBA00004651"/>
    </source>
</evidence>
<comment type="function">
    <text evidence="11">Involved in protein export. Participates in an early event of protein translocation.</text>
</comment>
<dbReference type="Proteomes" id="UP000215188">
    <property type="component" value="Unassembled WGS sequence"/>
</dbReference>
<dbReference type="GO" id="GO:0005886">
    <property type="term" value="C:plasma membrane"/>
    <property type="evidence" value="ECO:0007669"/>
    <property type="project" value="UniProtKB-SubCell"/>
</dbReference>
<evidence type="ECO:0000256" key="8">
    <source>
        <dbReference type="ARBA" id="ARBA00022989"/>
    </source>
</evidence>
<accession>A0A229FTC7</accession>
<evidence type="ECO:0000313" key="13">
    <source>
        <dbReference type="EMBL" id="OXL15133.1"/>
    </source>
</evidence>
<evidence type="ECO:0000256" key="10">
    <source>
        <dbReference type="ARBA" id="ARBA00023136"/>
    </source>
</evidence>
<name>A0A229FTC7_9BURK</name>
<dbReference type="PANTHER" id="PTHR34182">
    <property type="entry name" value="PROTEIN-EXPORT MEMBRANE PROTEIN SECG"/>
    <property type="match status" value="1"/>
</dbReference>
<proteinExistence type="inferred from homology"/>
<keyword evidence="10 11" id="KW-0472">Membrane</keyword>
<keyword evidence="14" id="KW-1185">Reference proteome</keyword>
<evidence type="ECO:0000256" key="4">
    <source>
        <dbReference type="ARBA" id="ARBA00022448"/>
    </source>
</evidence>
<keyword evidence="4 11" id="KW-0813">Transport</keyword>
<organism evidence="13 14">
    <name type="scientific">Polynucleobacter cosmopolitanus</name>
    <dbReference type="NCBI Taxonomy" id="351345"/>
    <lineage>
        <taxon>Bacteria</taxon>
        <taxon>Pseudomonadati</taxon>
        <taxon>Pseudomonadota</taxon>
        <taxon>Betaproteobacteria</taxon>
        <taxon>Burkholderiales</taxon>
        <taxon>Burkholderiaceae</taxon>
        <taxon>Polynucleobacter</taxon>
    </lineage>
</organism>
<dbReference type="GO" id="GO:0009306">
    <property type="term" value="P:protein secretion"/>
    <property type="evidence" value="ECO:0007669"/>
    <property type="project" value="UniProtKB-UniRule"/>
</dbReference>
<feature type="transmembrane region" description="Helical" evidence="11">
    <location>
        <begin position="6"/>
        <end position="25"/>
    </location>
</feature>
<dbReference type="GO" id="GO:0065002">
    <property type="term" value="P:intracellular protein transmembrane transport"/>
    <property type="evidence" value="ECO:0007669"/>
    <property type="project" value="TreeGrafter"/>
</dbReference>